<protein>
    <submittedName>
        <fullName evidence="2">Uncharacterized protein</fullName>
    </submittedName>
</protein>
<dbReference type="EMBL" id="KZ825198">
    <property type="protein sequence ID" value="PYI14977.1"/>
    <property type="molecule type" value="Genomic_DNA"/>
</dbReference>
<proteinExistence type="predicted"/>
<reference evidence="2 3" key="1">
    <citation type="submission" date="2018-02" db="EMBL/GenBank/DDBJ databases">
        <title>The genomes of Aspergillus section Nigri reveals drivers in fungal speciation.</title>
        <authorList>
            <consortium name="DOE Joint Genome Institute"/>
            <person name="Vesth T.C."/>
            <person name="Nybo J."/>
            <person name="Theobald S."/>
            <person name="Brandl J."/>
            <person name="Frisvad J.C."/>
            <person name="Nielsen K.F."/>
            <person name="Lyhne E.K."/>
            <person name="Kogle M.E."/>
            <person name="Kuo A."/>
            <person name="Riley R."/>
            <person name="Clum A."/>
            <person name="Nolan M."/>
            <person name="Lipzen A."/>
            <person name="Salamov A."/>
            <person name="Henrissat B."/>
            <person name="Wiebenga A."/>
            <person name="De vries R.P."/>
            <person name="Grigoriev I.V."/>
            <person name="Mortensen U.H."/>
            <person name="Andersen M.R."/>
            <person name="Baker S.E."/>
        </authorList>
    </citation>
    <scope>NUCLEOTIDE SEQUENCE [LARGE SCALE GENOMIC DNA]</scope>
    <source>
        <strain evidence="2 3">CBS 115571</strain>
    </source>
</reference>
<evidence type="ECO:0000313" key="2">
    <source>
        <dbReference type="EMBL" id="PYI14977.1"/>
    </source>
</evidence>
<gene>
    <name evidence="2" type="ORF">BO99DRAFT_268774</name>
</gene>
<sequence length="133" mass="15401">MLTVSELSAPPNLRFLHMCGRSPYAASDRFRRLRDSPATQPSGIYDVQCICLEEPCPSRVFRSAKKKKKKKKKKVKKKRKSSEKQKSPSSRLAYLYVHWAVHPRSRANSFARVGKNFRKRGMPLVHPHKLQLL</sequence>
<dbReference type="AlphaFoldDB" id="A0A2V5HSX1"/>
<accession>A0A2V5HSX1</accession>
<feature type="compositionally biased region" description="Basic residues" evidence="1">
    <location>
        <begin position="62"/>
        <end position="81"/>
    </location>
</feature>
<organism evidence="2 3">
    <name type="scientific">Aspergillus violaceofuscus (strain CBS 115571)</name>
    <dbReference type="NCBI Taxonomy" id="1450538"/>
    <lineage>
        <taxon>Eukaryota</taxon>
        <taxon>Fungi</taxon>
        <taxon>Dikarya</taxon>
        <taxon>Ascomycota</taxon>
        <taxon>Pezizomycotina</taxon>
        <taxon>Eurotiomycetes</taxon>
        <taxon>Eurotiomycetidae</taxon>
        <taxon>Eurotiales</taxon>
        <taxon>Aspergillaceae</taxon>
        <taxon>Aspergillus</taxon>
    </lineage>
</organism>
<name>A0A2V5HSX1_ASPV1</name>
<feature type="region of interest" description="Disordered" evidence="1">
    <location>
        <begin position="62"/>
        <end position="89"/>
    </location>
</feature>
<evidence type="ECO:0000256" key="1">
    <source>
        <dbReference type="SAM" id="MobiDB-lite"/>
    </source>
</evidence>
<evidence type="ECO:0000313" key="3">
    <source>
        <dbReference type="Proteomes" id="UP000249829"/>
    </source>
</evidence>
<keyword evidence="3" id="KW-1185">Reference proteome</keyword>
<dbReference type="Proteomes" id="UP000249829">
    <property type="component" value="Unassembled WGS sequence"/>
</dbReference>